<evidence type="ECO:0000313" key="1">
    <source>
        <dbReference type="EMBL" id="KGA14474.1"/>
    </source>
</evidence>
<sequence length="130" mass="14069">MHLYVIRSTVAAVLALALSFNAAIGANASDSNTVIDQPKMAKPSVLPPKIVNPLKTKIIMVKLKSAIVLKVKNPEIWKGKVVDQKIAKFVAGGPLSAYETYPSIVPLKKGKTTMSFTDGKKTYFLKLTVL</sequence>
<organism evidence="1">
    <name type="scientific">freshwater metagenome</name>
    <dbReference type="NCBI Taxonomy" id="449393"/>
    <lineage>
        <taxon>unclassified sequences</taxon>
        <taxon>metagenomes</taxon>
        <taxon>ecological metagenomes</taxon>
    </lineage>
</organism>
<dbReference type="EMBL" id="JNSK01000128">
    <property type="protein sequence ID" value="KGA14474.1"/>
    <property type="molecule type" value="Genomic_DNA"/>
</dbReference>
<reference evidence="1" key="1">
    <citation type="submission" date="2014-05" db="EMBL/GenBank/DDBJ databases">
        <title>Key roles for freshwater Actinobacteria revealed by deep metagenomic sequencing.</title>
        <authorList>
            <person name="Ghai R."/>
            <person name="Mizuno C.M."/>
            <person name="Picazo A."/>
            <person name="Camacho A."/>
            <person name="Rodriguez-Valera F."/>
        </authorList>
    </citation>
    <scope>NUCLEOTIDE SEQUENCE</scope>
</reference>
<name>A0A094PXN9_9ZZZZ</name>
<dbReference type="AlphaFoldDB" id="A0A094PXN9"/>
<protein>
    <submittedName>
        <fullName evidence="1">Uncharacterized protein</fullName>
    </submittedName>
</protein>
<accession>A0A094PXN9</accession>
<gene>
    <name evidence="1" type="ORF">GM50_19745</name>
</gene>
<comment type="caution">
    <text evidence="1">The sequence shown here is derived from an EMBL/GenBank/DDBJ whole genome shotgun (WGS) entry which is preliminary data.</text>
</comment>
<proteinExistence type="predicted"/>